<accession>A0A9D3MMQ7</accession>
<evidence type="ECO:0000313" key="2">
    <source>
        <dbReference type="EMBL" id="KAG5851694.1"/>
    </source>
</evidence>
<dbReference type="InterPro" id="IPR007110">
    <property type="entry name" value="Ig-like_dom"/>
</dbReference>
<dbReference type="Proteomes" id="UP001044222">
    <property type="component" value="Unassembled WGS sequence"/>
</dbReference>
<name>A0A9D3MMQ7_ANGAN</name>
<dbReference type="EMBL" id="JAFIRN010000003">
    <property type="protein sequence ID" value="KAG5851694.1"/>
    <property type="molecule type" value="Genomic_DNA"/>
</dbReference>
<feature type="non-terminal residue" evidence="2">
    <location>
        <position position="1"/>
    </location>
</feature>
<reference evidence="2" key="1">
    <citation type="submission" date="2021-01" db="EMBL/GenBank/DDBJ databases">
        <title>A chromosome-scale assembly of European eel, Anguilla anguilla.</title>
        <authorList>
            <person name="Henkel C."/>
            <person name="Jong-Raadsen S.A."/>
            <person name="Dufour S."/>
            <person name="Weltzien F.-A."/>
            <person name="Palstra A.P."/>
            <person name="Pelster B."/>
            <person name="Spaink H.P."/>
            <person name="Van Den Thillart G.E."/>
            <person name="Jansen H."/>
            <person name="Zahm M."/>
            <person name="Klopp C."/>
            <person name="Cedric C."/>
            <person name="Louis A."/>
            <person name="Berthelot C."/>
            <person name="Parey E."/>
            <person name="Roest Crollius H."/>
            <person name="Montfort J."/>
            <person name="Robinson-Rechavi M."/>
            <person name="Bucao C."/>
            <person name="Bouchez O."/>
            <person name="Gislard M."/>
            <person name="Lluch J."/>
            <person name="Milhes M."/>
            <person name="Lampietro C."/>
            <person name="Lopez Roques C."/>
            <person name="Donnadieu C."/>
            <person name="Braasch I."/>
            <person name="Desvignes T."/>
            <person name="Postlethwait J."/>
            <person name="Bobe J."/>
            <person name="Guiguen Y."/>
            <person name="Dirks R."/>
        </authorList>
    </citation>
    <scope>NUCLEOTIDE SEQUENCE</scope>
    <source>
        <strain evidence="2">Tag_6206</strain>
        <tissue evidence="2">Liver</tissue>
    </source>
</reference>
<keyword evidence="3" id="KW-1185">Reference proteome</keyword>
<feature type="domain" description="Ig-like" evidence="1">
    <location>
        <begin position="70"/>
        <end position="153"/>
    </location>
</feature>
<comment type="caution">
    <text evidence="2">The sequence shown here is derived from an EMBL/GenBank/DDBJ whole genome shotgun (WGS) entry which is preliminary data.</text>
</comment>
<dbReference type="Gene3D" id="2.60.40.10">
    <property type="entry name" value="Immunoglobulins"/>
    <property type="match status" value="1"/>
</dbReference>
<evidence type="ECO:0000313" key="3">
    <source>
        <dbReference type="Proteomes" id="UP001044222"/>
    </source>
</evidence>
<proteinExistence type="predicted"/>
<sequence>LQAPAETSGTEFIWEWTSHDGSYTNARIITIPSDGKVKWNLSITRQRKYDIVLQPKLQNAGVFTFIQTKPEKVKVAQFEVFAVKVKPSRWLTVYKGSDVIRSCEVSHLPDSATLDWERDREPTANTTLIYNNTAHIIIHSADQYSEGTYNCTLRWNGALIFSIPKALKVSSGTHSTHHTLYRGSLNSSEVVLICRSWNSYLTAH</sequence>
<dbReference type="PROSITE" id="PS50835">
    <property type="entry name" value="IG_LIKE"/>
    <property type="match status" value="1"/>
</dbReference>
<feature type="non-terminal residue" evidence="2">
    <location>
        <position position="204"/>
    </location>
</feature>
<dbReference type="SUPFAM" id="SSF48726">
    <property type="entry name" value="Immunoglobulin"/>
    <property type="match status" value="1"/>
</dbReference>
<dbReference type="AlphaFoldDB" id="A0A9D3MMQ7"/>
<gene>
    <name evidence="2" type="ORF">ANANG_G00054400</name>
</gene>
<evidence type="ECO:0000259" key="1">
    <source>
        <dbReference type="PROSITE" id="PS50835"/>
    </source>
</evidence>
<protein>
    <recommendedName>
        <fullName evidence="1">Ig-like domain-containing protein</fullName>
    </recommendedName>
</protein>
<organism evidence="2 3">
    <name type="scientific">Anguilla anguilla</name>
    <name type="common">European freshwater eel</name>
    <name type="synonym">Muraena anguilla</name>
    <dbReference type="NCBI Taxonomy" id="7936"/>
    <lineage>
        <taxon>Eukaryota</taxon>
        <taxon>Metazoa</taxon>
        <taxon>Chordata</taxon>
        <taxon>Craniata</taxon>
        <taxon>Vertebrata</taxon>
        <taxon>Euteleostomi</taxon>
        <taxon>Actinopterygii</taxon>
        <taxon>Neopterygii</taxon>
        <taxon>Teleostei</taxon>
        <taxon>Anguilliformes</taxon>
        <taxon>Anguillidae</taxon>
        <taxon>Anguilla</taxon>
    </lineage>
</organism>
<dbReference type="InterPro" id="IPR036179">
    <property type="entry name" value="Ig-like_dom_sf"/>
</dbReference>
<dbReference type="InterPro" id="IPR013783">
    <property type="entry name" value="Ig-like_fold"/>
</dbReference>